<reference evidence="3 4" key="1">
    <citation type="submission" date="2020-08" db="EMBL/GenBank/DDBJ databases">
        <title>Genomic Encyclopedia of Type Strains, Phase III (KMG-III): the genomes of soil and plant-associated and newly described type strains.</title>
        <authorList>
            <person name="Whitman W."/>
        </authorList>
    </citation>
    <scope>NUCLEOTIDE SEQUENCE [LARGE SCALE GENOMIC DNA]</scope>
    <source>
        <strain evidence="3 4">CECT 8640</strain>
    </source>
</reference>
<comment type="caution">
    <text evidence="3">The sequence shown here is derived from an EMBL/GenBank/DDBJ whole genome shotgun (WGS) entry which is preliminary data.</text>
</comment>
<dbReference type="Pfam" id="PF00652">
    <property type="entry name" value="Ricin_B_lectin"/>
    <property type="match status" value="1"/>
</dbReference>
<feature type="domain" description="Ricin B lectin" evidence="2">
    <location>
        <begin position="40"/>
        <end position="131"/>
    </location>
</feature>
<dbReference type="CDD" id="cd23415">
    <property type="entry name" value="beta-trefoil_Ricin_AH"/>
    <property type="match status" value="1"/>
</dbReference>
<keyword evidence="1" id="KW-0732">Signal</keyword>
<evidence type="ECO:0000313" key="3">
    <source>
        <dbReference type="EMBL" id="MBB5953437.1"/>
    </source>
</evidence>
<feature type="signal peptide" evidence="1">
    <location>
        <begin position="1"/>
        <end position="26"/>
    </location>
</feature>
<keyword evidence="4" id="KW-1185">Reference proteome</keyword>
<dbReference type="InterPro" id="IPR000772">
    <property type="entry name" value="Ricin_B_lectin"/>
</dbReference>
<protein>
    <recommendedName>
        <fullName evidence="2">Ricin B lectin domain-containing protein</fullName>
    </recommendedName>
</protein>
<dbReference type="SUPFAM" id="SSF50370">
    <property type="entry name" value="Ricin B-like lectins"/>
    <property type="match status" value="1"/>
</dbReference>
<evidence type="ECO:0000256" key="1">
    <source>
        <dbReference type="SAM" id="SignalP"/>
    </source>
</evidence>
<dbReference type="AlphaFoldDB" id="A0A841CB83"/>
<dbReference type="InterPro" id="IPR035992">
    <property type="entry name" value="Ricin_B-like_lectins"/>
</dbReference>
<evidence type="ECO:0000313" key="4">
    <source>
        <dbReference type="Proteomes" id="UP000547510"/>
    </source>
</evidence>
<dbReference type="PROSITE" id="PS50231">
    <property type="entry name" value="RICIN_B_LECTIN"/>
    <property type="match status" value="1"/>
</dbReference>
<name>A0A841CB83_9PSEU</name>
<organism evidence="3 4">
    <name type="scientific">Saccharothrix tamanrassetensis</name>
    <dbReference type="NCBI Taxonomy" id="1051531"/>
    <lineage>
        <taxon>Bacteria</taxon>
        <taxon>Bacillati</taxon>
        <taxon>Actinomycetota</taxon>
        <taxon>Actinomycetes</taxon>
        <taxon>Pseudonocardiales</taxon>
        <taxon>Pseudonocardiaceae</taxon>
        <taxon>Saccharothrix</taxon>
    </lineage>
</organism>
<feature type="chain" id="PRO_5032557963" description="Ricin B lectin domain-containing protein" evidence="1">
    <location>
        <begin position="27"/>
        <end position="156"/>
    </location>
</feature>
<dbReference type="Gene3D" id="2.80.10.50">
    <property type="match status" value="1"/>
</dbReference>
<dbReference type="EMBL" id="JACHJN010000001">
    <property type="protein sequence ID" value="MBB5953437.1"/>
    <property type="molecule type" value="Genomic_DNA"/>
</dbReference>
<proteinExistence type="predicted"/>
<dbReference type="RefSeq" id="WP_184687023.1">
    <property type="nucleotide sequence ID" value="NZ_JACHJN010000001.1"/>
</dbReference>
<sequence>MRRLCSMVSAAVFAVLVSAAPGVAGAEEGDSAIAPQAVQTFKSYGTGKCMDDSHVGLRVFPCNGLNYQKWQVQVWPNGTRELRNVATGRCVDHSHEGLRSFPCNRSAYQSWKVRKNTLGIEFVNLHTGRYLMSAPDGLNELWAVKWSVGGANAIWI</sequence>
<evidence type="ECO:0000259" key="2">
    <source>
        <dbReference type="Pfam" id="PF00652"/>
    </source>
</evidence>
<dbReference type="Proteomes" id="UP000547510">
    <property type="component" value="Unassembled WGS sequence"/>
</dbReference>
<accession>A0A841CB83</accession>
<gene>
    <name evidence="3" type="ORF">FHS29_000007</name>
</gene>